<keyword evidence="2" id="KW-1185">Reference proteome</keyword>
<evidence type="ECO:0000313" key="2">
    <source>
        <dbReference type="Proteomes" id="UP000613740"/>
    </source>
</evidence>
<reference evidence="1" key="1">
    <citation type="journal article" date="2020" name="bioRxiv">
        <title>Comparative genomics of Chlamydomonas.</title>
        <authorList>
            <person name="Craig R.J."/>
            <person name="Hasan A.R."/>
            <person name="Ness R.W."/>
            <person name="Keightley P.D."/>
        </authorList>
    </citation>
    <scope>NUCLEOTIDE SEQUENCE</scope>
    <source>
        <strain evidence="1">CCAP 11/173</strain>
    </source>
</reference>
<name>A0A835T767_9CHLO</name>
<dbReference type="EMBL" id="JAEHOD010000044">
    <property type="protein sequence ID" value="KAG2438257.1"/>
    <property type="molecule type" value="Genomic_DNA"/>
</dbReference>
<protein>
    <submittedName>
        <fullName evidence="1">Uncharacterized protein</fullName>
    </submittedName>
</protein>
<proteinExistence type="predicted"/>
<dbReference type="Proteomes" id="UP000613740">
    <property type="component" value="Unassembled WGS sequence"/>
</dbReference>
<gene>
    <name evidence="1" type="ORF">HYH02_010956</name>
</gene>
<sequence length="177" mass="20498">MSTALSSSSEEQLHDLRHKDVLLLDSVFAAFEQTNMFRGQHLKLDDIFSTASGKRYFRFEHMSIPYLAIVETWQAPDREYIVLRLPNKRFSYASAAGQAFYRRHGWVELNGTQAMDFCPRLCQAVQDKFTSVVFTYNETHNRIDIMLSPEHHGTGLVIAFEPGHPFTDLVRMPMPRR</sequence>
<organism evidence="1 2">
    <name type="scientific">Chlamydomonas schloesseri</name>
    <dbReference type="NCBI Taxonomy" id="2026947"/>
    <lineage>
        <taxon>Eukaryota</taxon>
        <taxon>Viridiplantae</taxon>
        <taxon>Chlorophyta</taxon>
        <taxon>core chlorophytes</taxon>
        <taxon>Chlorophyceae</taxon>
        <taxon>CS clade</taxon>
        <taxon>Chlamydomonadales</taxon>
        <taxon>Chlamydomonadaceae</taxon>
        <taxon>Chlamydomonas</taxon>
    </lineage>
</organism>
<evidence type="ECO:0000313" key="1">
    <source>
        <dbReference type="EMBL" id="KAG2438257.1"/>
    </source>
</evidence>
<accession>A0A835T767</accession>
<dbReference type="OrthoDB" id="526745at2759"/>
<dbReference type="AlphaFoldDB" id="A0A835T767"/>
<comment type="caution">
    <text evidence="1">The sequence shown here is derived from an EMBL/GenBank/DDBJ whole genome shotgun (WGS) entry which is preliminary data.</text>
</comment>